<evidence type="ECO:0000313" key="1">
    <source>
        <dbReference type="EMBL" id="KQK14349.1"/>
    </source>
</evidence>
<dbReference type="PANTHER" id="PTHR46504">
    <property type="entry name" value="TRNASE Z TRZ1"/>
    <property type="match status" value="1"/>
</dbReference>
<dbReference type="InParanoid" id="I1GQL9"/>
<dbReference type="EMBL" id="CM000880">
    <property type="protein sequence ID" value="KQK14349.1"/>
    <property type="molecule type" value="Genomic_DNA"/>
</dbReference>
<dbReference type="eggNOG" id="ENOG502QVD0">
    <property type="taxonomic scope" value="Eukaryota"/>
</dbReference>
<keyword evidence="3" id="KW-1185">Reference proteome</keyword>
<dbReference type="EnsemblPlants" id="KQK14349">
    <property type="protein sequence ID" value="KQK14349"/>
    <property type="gene ID" value="BRADI_1g15620v3"/>
</dbReference>
<evidence type="ECO:0000313" key="2">
    <source>
        <dbReference type="EnsemblPlants" id="KQK14349"/>
    </source>
</evidence>
<reference evidence="2" key="3">
    <citation type="submission" date="2018-08" db="UniProtKB">
        <authorList>
            <consortium name="EnsemblPlants"/>
        </authorList>
    </citation>
    <scope>IDENTIFICATION</scope>
    <source>
        <strain evidence="2">cv. Bd21</strain>
    </source>
</reference>
<dbReference type="OMA" id="FTGNTMS"/>
<dbReference type="STRING" id="15368.I1GQL9"/>
<evidence type="ECO:0000313" key="3">
    <source>
        <dbReference type="Proteomes" id="UP000008810"/>
    </source>
</evidence>
<dbReference type="Gramene" id="KQK14349">
    <property type="protein sequence ID" value="KQK14349"/>
    <property type="gene ID" value="BRADI_1g15620v3"/>
</dbReference>
<accession>I1GQL9</accession>
<reference evidence="1" key="2">
    <citation type="submission" date="2017-06" db="EMBL/GenBank/DDBJ databases">
        <title>WGS assembly of Brachypodium distachyon.</title>
        <authorList>
            <consortium name="The International Brachypodium Initiative"/>
            <person name="Lucas S."/>
            <person name="Harmon-Smith M."/>
            <person name="Lail K."/>
            <person name="Tice H."/>
            <person name="Grimwood J."/>
            <person name="Bruce D."/>
            <person name="Barry K."/>
            <person name="Shu S."/>
            <person name="Lindquist E."/>
            <person name="Wang M."/>
            <person name="Pitluck S."/>
            <person name="Vogel J.P."/>
            <person name="Garvin D.F."/>
            <person name="Mockler T.C."/>
            <person name="Schmutz J."/>
            <person name="Rokhsar D."/>
            <person name="Bevan M.W."/>
        </authorList>
    </citation>
    <scope>NUCLEOTIDE SEQUENCE</scope>
    <source>
        <strain evidence="1">Bd21</strain>
    </source>
</reference>
<name>I1GQL9_BRADI</name>
<dbReference type="AlphaFoldDB" id="I1GQL9"/>
<sequence>MSLNPTQVIGAGIEYKPDRNEQPLFSTKLRIALSRSLVLSELKHILVPLELGQEYEFRRDLKVRAFKTYHVIPSQGYVIYTMNQKLKQEFIGLPGTEIKRLKLSGVEITNTVSTPEIAFTGDTTSEFHS</sequence>
<dbReference type="Gene3D" id="3.60.15.10">
    <property type="entry name" value="Ribonuclease Z/Hydroxyacylglutathione hydrolase-like"/>
    <property type="match status" value="1"/>
</dbReference>
<organism evidence="1">
    <name type="scientific">Brachypodium distachyon</name>
    <name type="common">Purple false brome</name>
    <name type="synonym">Trachynia distachya</name>
    <dbReference type="NCBI Taxonomy" id="15368"/>
    <lineage>
        <taxon>Eukaryota</taxon>
        <taxon>Viridiplantae</taxon>
        <taxon>Streptophyta</taxon>
        <taxon>Embryophyta</taxon>
        <taxon>Tracheophyta</taxon>
        <taxon>Spermatophyta</taxon>
        <taxon>Magnoliopsida</taxon>
        <taxon>Liliopsida</taxon>
        <taxon>Poales</taxon>
        <taxon>Poaceae</taxon>
        <taxon>BOP clade</taxon>
        <taxon>Pooideae</taxon>
        <taxon>Stipodae</taxon>
        <taxon>Brachypodieae</taxon>
        <taxon>Brachypodium</taxon>
    </lineage>
</organism>
<dbReference type="Proteomes" id="UP000008810">
    <property type="component" value="Chromosome 1"/>
</dbReference>
<gene>
    <name evidence="1" type="ORF">BRADI_1g15620v3</name>
</gene>
<dbReference type="InterPro" id="IPR036866">
    <property type="entry name" value="RibonucZ/Hydroxyglut_hydro"/>
</dbReference>
<dbReference type="HOGENOM" id="CLU_1951740_0_0_1"/>
<dbReference type="OrthoDB" id="527344at2759"/>
<proteinExistence type="predicted"/>
<dbReference type="SUPFAM" id="SSF56281">
    <property type="entry name" value="Metallo-hydrolase/oxidoreductase"/>
    <property type="match status" value="1"/>
</dbReference>
<reference evidence="1 2" key="1">
    <citation type="journal article" date="2010" name="Nature">
        <title>Genome sequencing and analysis of the model grass Brachypodium distachyon.</title>
        <authorList>
            <consortium name="International Brachypodium Initiative"/>
        </authorList>
    </citation>
    <scope>NUCLEOTIDE SEQUENCE [LARGE SCALE GENOMIC DNA]</scope>
    <source>
        <strain evidence="1 2">Bd21</strain>
    </source>
</reference>
<protein>
    <submittedName>
        <fullName evidence="1 2">Uncharacterized protein</fullName>
    </submittedName>
</protein>
<dbReference type="PANTHER" id="PTHR46504:SF2">
    <property type="entry name" value="TRNASE Z TRZ1"/>
    <property type="match status" value="1"/>
</dbReference>